<dbReference type="RefSeq" id="YP_008003524.1">
    <property type="nucleotide sequence ID" value="NC_021246.1"/>
</dbReference>
<evidence type="ECO:0000313" key="2">
    <source>
        <dbReference type="Proteomes" id="UP000792671"/>
    </source>
</evidence>
<reference evidence="1 2" key="1">
    <citation type="journal article" date="2013" name="J. Virol.">
        <title>New Insights into the Evolution of Entomopoxvirinae from the Complete Genome Sequences of Four Entomopoxviruses Infecting Adoxophyes honmai, Choristoneura biennis, Choristoneura rosaceana, and Mythimna separata.</title>
        <authorList>
            <person name="Theze J."/>
            <person name="Takatsuka J."/>
            <person name="Li Z."/>
            <person name="Gallais J."/>
            <person name="Doucet D."/>
            <person name="Arif B."/>
            <person name="Nakai M."/>
            <person name="Herniou E.A."/>
        </authorList>
    </citation>
    <scope>NUCLEOTIDE SEQUENCE [LARGE SCALE GENOMIC DNA]</scope>
</reference>
<name>A0A916KPY1_9POXV</name>
<accession>A0A916KPY1</accession>
<evidence type="ECO:0000313" key="1">
    <source>
        <dbReference type="EMBL" id="CCU56205.1"/>
    </source>
</evidence>
<sequence>MKDTIEEISLDKLSDKSEIKNSNEYIYEKIIRFTYKYMNYYQYLNLLENFDLKPHDDILLDLHTREKNICKYIELNKKIDNEYDPFSDDKLFTRMLSYDSLKKYRKGDYDSELYAKLVNALLPKGWYYEPVDSNYTGDLYIVEKEIDKKVYYYISESFYNHDPDKYINYYNTYVDWDVFSDNEEVDFNHKNSDIIEAIIEERLGIEKNYFRKPWNGGVREKGDLVDYHNELEIK</sequence>
<keyword evidence="2" id="KW-1185">Reference proteome</keyword>
<protein>
    <submittedName>
        <fullName evidence="1">Uncharacterized protein</fullName>
    </submittedName>
</protein>
<proteinExistence type="predicted"/>
<dbReference type="Proteomes" id="UP000792671">
    <property type="component" value="Genome"/>
</dbReference>
<dbReference type="KEGG" id="vg:15613629"/>
<dbReference type="GeneID" id="15613629"/>
<organism evidence="1 2">
    <name type="scientific">Mythimna separata entomopoxvirus 'L'</name>
    <dbReference type="NCBI Taxonomy" id="1293572"/>
    <lineage>
        <taxon>Viruses</taxon>
        <taxon>Varidnaviria</taxon>
        <taxon>Bamfordvirae</taxon>
        <taxon>Nucleocytoviricota</taxon>
        <taxon>Pokkesviricetes</taxon>
        <taxon>Chitovirales</taxon>
        <taxon>Poxviridae</taxon>
        <taxon>Entomopoxvirinae</taxon>
        <taxon>Betaentomopoxvirus</taxon>
        <taxon>Betaentomopoxvirus mseparata</taxon>
        <taxon>Mythimna separata entomopoxvirus</taxon>
    </lineage>
</organism>
<gene>
    <name evidence="1" type="ORF">MYSEV_007</name>
</gene>
<dbReference type="EMBL" id="HF679134">
    <property type="protein sequence ID" value="CCU56205.1"/>
    <property type="molecule type" value="Genomic_DNA"/>
</dbReference>